<evidence type="ECO:0000313" key="1">
    <source>
        <dbReference type="EMBL" id="MDP9612964.1"/>
    </source>
</evidence>
<proteinExistence type="predicted"/>
<organism evidence="1 2">
    <name type="scientific">Streptomyces demainii</name>
    <dbReference type="NCBI Taxonomy" id="588122"/>
    <lineage>
        <taxon>Bacteria</taxon>
        <taxon>Bacillati</taxon>
        <taxon>Actinomycetota</taxon>
        <taxon>Actinomycetes</taxon>
        <taxon>Kitasatosporales</taxon>
        <taxon>Streptomycetaceae</taxon>
        <taxon>Streptomyces</taxon>
    </lineage>
</organism>
<reference evidence="1 2" key="1">
    <citation type="submission" date="2023-07" db="EMBL/GenBank/DDBJ databases">
        <title>Sequencing the genomes of 1000 actinobacteria strains.</title>
        <authorList>
            <person name="Klenk H.-P."/>
        </authorList>
    </citation>
    <scope>NUCLEOTIDE SEQUENCE [LARGE SCALE GENOMIC DNA]</scope>
    <source>
        <strain evidence="1 2">DSM 41600</strain>
    </source>
</reference>
<dbReference type="Proteomes" id="UP001234880">
    <property type="component" value="Unassembled WGS sequence"/>
</dbReference>
<feature type="non-terminal residue" evidence="1">
    <location>
        <position position="57"/>
    </location>
</feature>
<keyword evidence="2" id="KW-1185">Reference proteome</keyword>
<protein>
    <recommendedName>
        <fullName evidence="3">Transposase</fullName>
    </recommendedName>
</protein>
<comment type="caution">
    <text evidence="1">The sequence shown here is derived from an EMBL/GenBank/DDBJ whole genome shotgun (WGS) entry which is preliminary data.</text>
</comment>
<accession>A0ABT9KX70</accession>
<evidence type="ECO:0000313" key="2">
    <source>
        <dbReference type="Proteomes" id="UP001234880"/>
    </source>
</evidence>
<gene>
    <name evidence="1" type="ORF">JOF35_005241</name>
</gene>
<sequence length="57" mass="6483">MTETTVPWSWQAPPVRGRGTAYRGARSRTVDFLCVLRICRLGGHRIAERFGTPAYLF</sequence>
<name>A0ABT9KX70_9ACTN</name>
<dbReference type="EMBL" id="JAURUE010000001">
    <property type="protein sequence ID" value="MDP9612964.1"/>
    <property type="molecule type" value="Genomic_DNA"/>
</dbReference>
<evidence type="ECO:0008006" key="3">
    <source>
        <dbReference type="Google" id="ProtNLM"/>
    </source>
</evidence>